<keyword evidence="4" id="KW-0808">Transferase</keyword>
<keyword evidence="8" id="KW-0539">Nucleus</keyword>
<dbReference type="Proteomes" id="UP000292362">
    <property type="component" value="Unassembled WGS sequence"/>
</dbReference>
<gene>
    <name evidence="12" type="ORF">CWI37_1917p0010</name>
</gene>
<dbReference type="InterPro" id="IPR050108">
    <property type="entry name" value="CDK"/>
</dbReference>
<feature type="domain" description="Protein kinase" evidence="11">
    <location>
        <begin position="4"/>
        <end position="263"/>
    </location>
</feature>
<evidence type="ECO:0000256" key="1">
    <source>
        <dbReference type="ARBA" id="ARBA00004123"/>
    </source>
</evidence>
<evidence type="ECO:0000256" key="5">
    <source>
        <dbReference type="ARBA" id="ARBA00022741"/>
    </source>
</evidence>
<evidence type="ECO:0000256" key="4">
    <source>
        <dbReference type="ARBA" id="ARBA00022679"/>
    </source>
</evidence>
<dbReference type="GO" id="GO:0005524">
    <property type="term" value="F:ATP binding"/>
    <property type="evidence" value="ECO:0007669"/>
    <property type="project" value="UniProtKB-UniRule"/>
</dbReference>
<dbReference type="FunFam" id="1.10.510.10:FF:000624">
    <property type="entry name" value="Mitogen-activated protein kinase"/>
    <property type="match status" value="1"/>
</dbReference>
<keyword evidence="7 9" id="KW-0067">ATP-binding</keyword>
<sequence length="267" mass="30630">MSRYIQKRFLGSGTYSQVFEGHDTITNKRVALKRITLCSNEGMPSTAMREISILKSLEHENVLKLYTVVHGEKILTLVFEYIDYDLKDYFTIYGRVNLFEIIKQLLEGVAYIHENMIIHRDLKPQNILVTSNGILKIADFGLARNLNIDMPSYSSEVITLWYRSPELLVGCTTYSFYIDMWSIGCIIAESITGTPLFPGKDKVDQLSIILRETQRSKKEFLNFIISKTGNIPEFLLRIILGCLEVDVDQRMTALDVLFVLKKIGKIL</sequence>
<dbReference type="SMART" id="SM00220">
    <property type="entry name" value="S_TKc"/>
    <property type="match status" value="1"/>
</dbReference>
<evidence type="ECO:0000256" key="8">
    <source>
        <dbReference type="ARBA" id="ARBA00023242"/>
    </source>
</evidence>
<reference evidence="12 13" key="1">
    <citation type="submission" date="2017-12" db="EMBL/GenBank/DDBJ databases">
        <authorList>
            <person name="Pombert J.-F."/>
            <person name="Haag K.L."/>
            <person name="Ebert D."/>
        </authorList>
    </citation>
    <scope>NUCLEOTIDE SEQUENCE [LARGE SCALE GENOMIC DNA]</scope>
    <source>
        <strain evidence="12">FI-OER-3-3</strain>
    </source>
</reference>
<accession>A0A4Q9KU54</accession>
<dbReference type="GO" id="GO:0005737">
    <property type="term" value="C:cytoplasm"/>
    <property type="evidence" value="ECO:0007669"/>
    <property type="project" value="TreeGrafter"/>
</dbReference>
<name>A0A4Q9KU54_9MICR</name>
<organism evidence="12 13">
    <name type="scientific">Hamiltosporidium tvaerminnensis</name>
    <dbReference type="NCBI Taxonomy" id="1176355"/>
    <lineage>
        <taxon>Eukaryota</taxon>
        <taxon>Fungi</taxon>
        <taxon>Fungi incertae sedis</taxon>
        <taxon>Microsporidia</taxon>
        <taxon>Dubosqiidae</taxon>
        <taxon>Hamiltosporidium</taxon>
    </lineage>
</organism>
<dbReference type="PROSITE" id="PS00107">
    <property type="entry name" value="PROTEIN_KINASE_ATP"/>
    <property type="match status" value="1"/>
</dbReference>
<dbReference type="PROSITE" id="PS50011">
    <property type="entry name" value="PROTEIN_KINASE_DOM"/>
    <property type="match status" value="1"/>
</dbReference>
<dbReference type="EMBL" id="PITJ01001917">
    <property type="protein sequence ID" value="TBT98074.1"/>
    <property type="molecule type" value="Genomic_DNA"/>
</dbReference>
<dbReference type="VEuPathDB" id="MicrosporidiaDB:CWI37_1917p0010"/>
<evidence type="ECO:0000256" key="9">
    <source>
        <dbReference type="PROSITE-ProRule" id="PRU10141"/>
    </source>
</evidence>
<evidence type="ECO:0000256" key="3">
    <source>
        <dbReference type="ARBA" id="ARBA00022527"/>
    </source>
</evidence>
<dbReference type="PROSITE" id="PS00108">
    <property type="entry name" value="PROTEIN_KINASE_ST"/>
    <property type="match status" value="1"/>
</dbReference>
<comment type="caution">
    <text evidence="12">The sequence shown here is derived from an EMBL/GenBank/DDBJ whole genome shotgun (WGS) entry which is preliminary data.</text>
</comment>
<evidence type="ECO:0000256" key="6">
    <source>
        <dbReference type="ARBA" id="ARBA00022777"/>
    </source>
</evidence>
<dbReference type="PANTHER" id="PTHR24056">
    <property type="entry name" value="CELL DIVISION PROTEIN KINASE"/>
    <property type="match status" value="1"/>
</dbReference>
<keyword evidence="3 10" id="KW-0723">Serine/threonine-protein kinase</keyword>
<dbReference type="PANTHER" id="PTHR24056:SF46">
    <property type="entry name" value="CYCLIN-DEPENDENT KINASE 5"/>
    <property type="match status" value="1"/>
</dbReference>
<dbReference type="AlphaFoldDB" id="A0A4Q9KU54"/>
<proteinExistence type="inferred from homology"/>
<dbReference type="InterPro" id="IPR000719">
    <property type="entry name" value="Prot_kinase_dom"/>
</dbReference>
<dbReference type="InterPro" id="IPR008271">
    <property type="entry name" value="Ser/Thr_kinase_AS"/>
</dbReference>
<comment type="subcellular location">
    <subcellularLocation>
        <location evidence="1">Nucleus</location>
    </subcellularLocation>
</comment>
<dbReference type="InterPro" id="IPR011009">
    <property type="entry name" value="Kinase-like_dom_sf"/>
</dbReference>
<dbReference type="Pfam" id="PF00069">
    <property type="entry name" value="Pkinase"/>
    <property type="match status" value="1"/>
</dbReference>
<evidence type="ECO:0000256" key="7">
    <source>
        <dbReference type="ARBA" id="ARBA00022840"/>
    </source>
</evidence>
<protein>
    <submittedName>
        <fullName evidence="12">Protein kinase</fullName>
    </submittedName>
</protein>
<keyword evidence="5 9" id="KW-0547">Nucleotide-binding</keyword>
<comment type="similarity">
    <text evidence="2">Belongs to the protein kinase superfamily. CMGC Ser/Thr protein kinase family. CDC2/CDKX subfamily.</text>
</comment>
<feature type="binding site" evidence="9">
    <location>
        <position position="33"/>
    </location>
    <ligand>
        <name>ATP</name>
        <dbReference type="ChEBI" id="CHEBI:30616"/>
    </ligand>
</feature>
<dbReference type="PIRSF" id="PIRSF000654">
    <property type="entry name" value="Integrin-linked_kinase"/>
    <property type="match status" value="1"/>
</dbReference>
<evidence type="ECO:0000256" key="2">
    <source>
        <dbReference type="ARBA" id="ARBA00006485"/>
    </source>
</evidence>
<evidence type="ECO:0000313" key="13">
    <source>
        <dbReference type="Proteomes" id="UP000292362"/>
    </source>
</evidence>
<dbReference type="InterPro" id="IPR017441">
    <property type="entry name" value="Protein_kinase_ATP_BS"/>
</dbReference>
<dbReference type="GO" id="GO:0004693">
    <property type="term" value="F:cyclin-dependent protein serine/threonine kinase activity"/>
    <property type="evidence" value="ECO:0007669"/>
    <property type="project" value="TreeGrafter"/>
</dbReference>
<evidence type="ECO:0000313" key="12">
    <source>
        <dbReference type="EMBL" id="TBT98074.1"/>
    </source>
</evidence>
<dbReference type="Gene3D" id="1.10.510.10">
    <property type="entry name" value="Transferase(Phosphotransferase) domain 1"/>
    <property type="match status" value="1"/>
</dbReference>
<dbReference type="GO" id="GO:0005634">
    <property type="term" value="C:nucleus"/>
    <property type="evidence" value="ECO:0007669"/>
    <property type="project" value="UniProtKB-SubCell"/>
</dbReference>
<dbReference type="Gene3D" id="3.30.200.20">
    <property type="entry name" value="Phosphorylase Kinase, domain 1"/>
    <property type="match status" value="1"/>
</dbReference>
<keyword evidence="6 12" id="KW-0418">Kinase</keyword>
<dbReference type="SUPFAM" id="SSF56112">
    <property type="entry name" value="Protein kinase-like (PK-like)"/>
    <property type="match status" value="1"/>
</dbReference>
<evidence type="ECO:0000256" key="10">
    <source>
        <dbReference type="RuleBase" id="RU000304"/>
    </source>
</evidence>
<evidence type="ECO:0000259" key="11">
    <source>
        <dbReference type="PROSITE" id="PS50011"/>
    </source>
</evidence>